<protein>
    <submittedName>
        <fullName evidence="1">Uncharacterized protein</fullName>
    </submittedName>
</protein>
<organism evidence="1">
    <name type="scientific">Siphoviridae sp. ctVf96</name>
    <dbReference type="NCBI Taxonomy" id="2827882"/>
    <lineage>
        <taxon>Viruses</taxon>
        <taxon>Duplodnaviria</taxon>
        <taxon>Heunggongvirae</taxon>
        <taxon>Uroviricota</taxon>
        <taxon>Caudoviricetes</taxon>
    </lineage>
</organism>
<sequence length="45" mass="5607">MIFNFIDWMIDSLYEFKWFVEILAKWEVNNLKTSLQVIARRIKKK</sequence>
<name>A0A8S5TE42_9CAUD</name>
<evidence type="ECO:0000313" key="1">
    <source>
        <dbReference type="EMBL" id="DAF61247.1"/>
    </source>
</evidence>
<proteinExistence type="predicted"/>
<dbReference type="EMBL" id="BK032805">
    <property type="protein sequence ID" value="DAF61247.1"/>
    <property type="molecule type" value="Genomic_DNA"/>
</dbReference>
<reference evidence="1" key="1">
    <citation type="journal article" date="2021" name="Proc. Natl. Acad. Sci. U.S.A.">
        <title>A Catalog of Tens of Thousands of Viruses from Human Metagenomes Reveals Hidden Associations with Chronic Diseases.</title>
        <authorList>
            <person name="Tisza M.J."/>
            <person name="Buck C.B."/>
        </authorList>
    </citation>
    <scope>NUCLEOTIDE SEQUENCE</scope>
    <source>
        <strain evidence="1">CtVf96</strain>
    </source>
</reference>
<accession>A0A8S5TE42</accession>